<dbReference type="PANTHER" id="PTHR19297:SF191">
    <property type="entry name" value="PROTEIN XYLOSYLTRANSFERASE"/>
    <property type="match status" value="1"/>
</dbReference>
<keyword evidence="3" id="KW-0328">Glycosyltransferase</keyword>
<keyword evidence="6" id="KW-0735">Signal-anchor</keyword>
<gene>
    <name evidence="11" type="ORF">ElyMa_006709300</name>
</gene>
<evidence type="ECO:0000256" key="10">
    <source>
        <dbReference type="ARBA" id="ARBA00038150"/>
    </source>
</evidence>
<evidence type="ECO:0000256" key="5">
    <source>
        <dbReference type="ARBA" id="ARBA00022692"/>
    </source>
</evidence>
<comment type="caution">
    <text evidence="11">The sequence shown here is derived from an EMBL/GenBank/DDBJ whole genome shotgun (WGS) entry which is preliminary data.</text>
</comment>
<evidence type="ECO:0000256" key="4">
    <source>
        <dbReference type="ARBA" id="ARBA00022679"/>
    </source>
</evidence>
<comment type="similarity">
    <text evidence="10">Belongs to the glycosyltransferase 14 family.</text>
</comment>
<evidence type="ECO:0000256" key="8">
    <source>
        <dbReference type="ARBA" id="ARBA00023136"/>
    </source>
</evidence>
<dbReference type="GO" id="GO:0016020">
    <property type="term" value="C:membrane"/>
    <property type="evidence" value="ECO:0007669"/>
    <property type="project" value="UniProtKB-SubCell"/>
</dbReference>
<organism evidence="11 12">
    <name type="scientific">Elysia marginata</name>
    <dbReference type="NCBI Taxonomy" id="1093978"/>
    <lineage>
        <taxon>Eukaryota</taxon>
        <taxon>Metazoa</taxon>
        <taxon>Spiralia</taxon>
        <taxon>Lophotrochozoa</taxon>
        <taxon>Mollusca</taxon>
        <taxon>Gastropoda</taxon>
        <taxon>Heterobranchia</taxon>
        <taxon>Euthyneura</taxon>
        <taxon>Panpulmonata</taxon>
        <taxon>Sacoglossa</taxon>
        <taxon>Placobranchoidea</taxon>
        <taxon>Plakobranchidae</taxon>
        <taxon>Elysia</taxon>
    </lineage>
</organism>
<dbReference type="AlphaFoldDB" id="A0AAV4IQT5"/>
<comment type="pathway">
    <text evidence="2">Protein modification; protein glycosylation.</text>
</comment>
<keyword evidence="7" id="KW-1133">Transmembrane helix</keyword>
<reference evidence="11 12" key="1">
    <citation type="journal article" date="2021" name="Elife">
        <title>Chloroplast acquisition without the gene transfer in kleptoplastic sea slugs, Plakobranchus ocellatus.</title>
        <authorList>
            <person name="Maeda T."/>
            <person name="Takahashi S."/>
            <person name="Yoshida T."/>
            <person name="Shimamura S."/>
            <person name="Takaki Y."/>
            <person name="Nagai Y."/>
            <person name="Toyoda A."/>
            <person name="Suzuki Y."/>
            <person name="Arimoto A."/>
            <person name="Ishii H."/>
            <person name="Satoh N."/>
            <person name="Nishiyama T."/>
            <person name="Hasebe M."/>
            <person name="Maruyama T."/>
            <person name="Minagawa J."/>
            <person name="Obokata J."/>
            <person name="Shigenobu S."/>
        </authorList>
    </citation>
    <scope>NUCLEOTIDE SEQUENCE [LARGE SCALE GENOMIC DNA]</scope>
</reference>
<keyword evidence="12" id="KW-1185">Reference proteome</keyword>
<dbReference type="InterPro" id="IPR003406">
    <property type="entry name" value="Glyco_trans_14"/>
</dbReference>
<dbReference type="PANTHER" id="PTHR19297">
    <property type="entry name" value="GLYCOSYLTRANSFERASE 14 FAMILY MEMBER"/>
    <property type="match status" value="1"/>
</dbReference>
<dbReference type="EMBL" id="BMAT01013429">
    <property type="protein sequence ID" value="GFS12918.1"/>
    <property type="molecule type" value="Genomic_DNA"/>
</dbReference>
<keyword evidence="5" id="KW-0812">Transmembrane</keyword>
<keyword evidence="8" id="KW-0472">Membrane</keyword>
<evidence type="ECO:0000256" key="1">
    <source>
        <dbReference type="ARBA" id="ARBA00004606"/>
    </source>
</evidence>
<evidence type="ECO:0000313" key="11">
    <source>
        <dbReference type="EMBL" id="GFS12918.1"/>
    </source>
</evidence>
<evidence type="ECO:0000256" key="7">
    <source>
        <dbReference type="ARBA" id="ARBA00022989"/>
    </source>
</evidence>
<sequence>MFKRKQVAKIDDDRKWDIPAPHGITPVKGSVHTILNRATVEFIVHDKIAQDFLEWLKTTFIPDETLWASINYNPHLKVPGTYNGSNFEEVEPFSRYKSWRKEKGACASGQFVQGICILSTGDLPRLAVSPYLFANKFYLHQDRVVIGCLEERLFNTTRDYMMGWKSFNASRYENLDFVLNQVSHPSHVRSIS</sequence>
<evidence type="ECO:0000256" key="3">
    <source>
        <dbReference type="ARBA" id="ARBA00022676"/>
    </source>
</evidence>
<accession>A0AAV4IQT5</accession>
<evidence type="ECO:0000313" key="12">
    <source>
        <dbReference type="Proteomes" id="UP000762676"/>
    </source>
</evidence>
<evidence type="ECO:0000256" key="9">
    <source>
        <dbReference type="ARBA" id="ARBA00023180"/>
    </source>
</evidence>
<keyword evidence="4" id="KW-0808">Transferase</keyword>
<dbReference type="GO" id="GO:0008375">
    <property type="term" value="F:acetylglucosaminyltransferase activity"/>
    <property type="evidence" value="ECO:0007669"/>
    <property type="project" value="TreeGrafter"/>
</dbReference>
<protein>
    <submittedName>
        <fullName evidence="11">Beta-1,3-galactosyl-O-glycosyl-glycoprotein beta-1,6-N-acetylglucosaminyltransferase</fullName>
    </submittedName>
</protein>
<dbReference type="Pfam" id="PF02485">
    <property type="entry name" value="Branch"/>
    <property type="match status" value="1"/>
</dbReference>
<name>A0AAV4IQT5_9GAST</name>
<evidence type="ECO:0000256" key="6">
    <source>
        <dbReference type="ARBA" id="ARBA00022968"/>
    </source>
</evidence>
<comment type="subcellular location">
    <subcellularLocation>
        <location evidence="1">Membrane</location>
        <topology evidence="1">Single-pass type II membrane protein</topology>
    </subcellularLocation>
</comment>
<proteinExistence type="inferred from homology"/>
<evidence type="ECO:0000256" key="2">
    <source>
        <dbReference type="ARBA" id="ARBA00004922"/>
    </source>
</evidence>
<dbReference type="Proteomes" id="UP000762676">
    <property type="component" value="Unassembled WGS sequence"/>
</dbReference>
<keyword evidence="9" id="KW-0325">Glycoprotein</keyword>